<dbReference type="GO" id="GO:0008233">
    <property type="term" value="F:peptidase activity"/>
    <property type="evidence" value="ECO:0007669"/>
    <property type="project" value="UniProtKB-KW"/>
</dbReference>
<dbReference type="VEuPathDB" id="CryptoDB:Cvel_8929"/>
<dbReference type="InterPro" id="IPR036590">
    <property type="entry name" value="SRAP-like"/>
</dbReference>
<keyword evidence="2" id="KW-0645">Protease</keyword>
<dbReference type="EMBL" id="CDMZ01004085">
    <property type="protein sequence ID" value="CEM48600.1"/>
    <property type="molecule type" value="Genomic_DNA"/>
</dbReference>
<keyword evidence="6" id="KW-0238">DNA-binding</keyword>
<feature type="compositionally biased region" description="Polar residues" evidence="8">
    <location>
        <begin position="272"/>
        <end position="297"/>
    </location>
</feature>
<keyword evidence="3" id="KW-0227">DNA damage</keyword>
<dbReference type="GO" id="GO:0006508">
    <property type="term" value="P:proteolysis"/>
    <property type="evidence" value="ECO:0007669"/>
    <property type="project" value="UniProtKB-KW"/>
</dbReference>
<evidence type="ECO:0000256" key="7">
    <source>
        <dbReference type="ARBA" id="ARBA00023239"/>
    </source>
</evidence>
<feature type="compositionally biased region" description="Low complexity" evidence="8">
    <location>
        <begin position="168"/>
        <end position="185"/>
    </location>
</feature>
<keyword evidence="4" id="KW-0378">Hydrolase</keyword>
<dbReference type="Gene3D" id="3.90.1680.10">
    <property type="entry name" value="SOS response associated peptidase-like"/>
    <property type="match status" value="1"/>
</dbReference>
<evidence type="ECO:0000256" key="1">
    <source>
        <dbReference type="ARBA" id="ARBA00008136"/>
    </source>
</evidence>
<gene>
    <name evidence="9" type="ORF">Cvel_8929</name>
</gene>
<evidence type="ECO:0000313" key="9">
    <source>
        <dbReference type="EMBL" id="CEM48600.1"/>
    </source>
</evidence>
<evidence type="ECO:0000256" key="5">
    <source>
        <dbReference type="ARBA" id="ARBA00023124"/>
    </source>
</evidence>
<dbReference type="InterPro" id="IPR003738">
    <property type="entry name" value="SRAP"/>
</dbReference>
<evidence type="ECO:0000256" key="3">
    <source>
        <dbReference type="ARBA" id="ARBA00022763"/>
    </source>
</evidence>
<dbReference type="AlphaFoldDB" id="A0A0G4HW15"/>
<feature type="region of interest" description="Disordered" evidence="8">
    <location>
        <begin position="140"/>
        <end position="353"/>
    </location>
</feature>
<sequence length="353" mass="38103">MGGGGGASRSRGDTDQQPKGRKQEEAEEDKGVEEEGGQDDEPLWSYAVVTMESEGTRVEQVHHRMPLFLSPRTASMWLDPSVPFEKIKDEMAQEAKRIGSAVLEVIEVSDVVSSVRNNRRECVETREAVLKRQKAKGIGRFFTSTPAKGPAADTAQDRSKQQEDMQPSPSSSSSCSASAAAASVSTKRKQEEVSQDSLHRKDAPAPLASEDSPAEVHPYQKRIRLDAPLKEGDGNADEESGRRTEGEREGGHPEEDEVVQIEDDDAAPSPTRPGSSSTAHTQRASTNFPPDQQTSTRPLAPSVASRQTSTDTQPKRNPTAAAQAKPKAKAKSKAPPSSAQAKTILSFFKKTSS</sequence>
<dbReference type="Pfam" id="PF02586">
    <property type="entry name" value="SRAP"/>
    <property type="match status" value="1"/>
</dbReference>
<dbReference type="GO" id="GO:0106300">
    <property type="term" value="P:protein-DNA covalent cross-linking repair"/>
    <property type="evidence" value="ECO:0007669"/>
    <property type="project" value="InterPro"/>
</dbReference>
<reference evidence="9" key="1">
    <citation type="submission" date="2014-11" db="EMBL/GenBank/DDBJ databases">
        <authorList>
            <person name="Otto D Thomas"/>
            <person name="Naeem Raeece"/>
        </authorList>
    </citation>
    <scope>NUCLEOTIDE SEQUENCE</scope>
</reference>
<dbReference type="PANTHER" id="PTHR13604">
    <property type="entry name" value="DC12-RELATED"/>
    <property type="match status" value="1"/>
</dbReference>
<feature type="compositionally biased region" description="Acidic residues" evidence="8">
    <location>
        <begin position="254"/>
        <end position="266"/>
    </location>
</feature>
<evidence type="ECO:0000256" key="2">
    <source>
        <dbReference type="ARBA" id="ARBA00022670"/>
    </source>
</evidence>
<name>A0A0G4HW15_9ALVE</name>
<keyword evidence="7" id="KW-0456">Lyase</keyword>
<evidence type="ECO:0000256" key="6">
    <source>
        <dbReference type="ARBA" id="ARBA00023125"/>
    </source>
</evidence>
<feature type="compositionally biased region" description="Basic and acidic residues" evidence="8">
    <location>
        <begin position="188"/>
        <end position="203"/>
    </location>
</feature>
<feature type="compositionally biased region" description="Acidic residues" evidence="8">
    <location>
        <begin position="25"/>
        <end position="42"/>
    </location>
</feature>
<comment type="similarity">
    <text evidence="1">Belongs to the SOS response-associated peptidase family.</text>
</comment>
<evidence type="ECO:0000256" key="4">
    <source>
        <dbReference type="ARBA" id="ARBA00022801"/>
    </source>
</evidence>
<proteinExistence type="inferred from homology"/>
<dbReference type="PANTHER" id="PTHR13604:SF0">
    <property type="entry name" value="ABASIC SITE PROCESSING PROTEIN HMCES"/>
    <property type="match status" value="1"/>
</dbReference>
<dbReference type="GO" id="GO:0016829">
    <property type="term" value="F:lyase activity"/>
    <property type="evidence" value="ECO:0007669"/>
    <property type="project" value="UniProtKB-KW"/>
</dbReference>
<feature type="compositionally biased region" description="Polar residues" evidence="8">
    <location>
        <begin position="304"/>
        <end position="316"/>
    </location>
</feature>
<feature type="compositionally biased region" description="Basic and acidic residues" evidence="8">
    <location>
        <begin position="10"/>
        <end position="24"/>
    </location>
</feature>
<feature type="region of interest" description="Disordered" evidence="8">
    <location>
        <begin position="1"/>
        <end position="44"/>
    </location>
</feature>
<keyword evidence="5" id="KW-0190">Covalent protein-DNA linkage</keyword>
<organism evidence="9">
    <name type="scientific">Chromera velia CCMP2878</name>
    <dbReference type="NCBI Taxonomy" id="1169474"/>
    <lineage>
        <taxon>Eukaryota</taxon>
        <taxon>Sar</taxon>
        <taxon>Alveolata</taxon>
        <taxon>Colpodellida</taxon>
        <taxon>Chromeraceae</taxon>
        <taxon>Chromera</taxon>
    </lineage>
</organism>
<dbReference type="GO" id="GO:0003697">
    <property type="term" value="F:single-stranded DNA binding"/>
    <property type="evidence" value="ECO:0007669"/>
    <property type="project" value="InterPro"/>
</dbReference>
<feature type="compositionally biased region" description="Low complexity" evidence="8">
    <location>
        <begin position="333"/>
        <end position="342"/>
    </location>
</feature>
<accession>A0A0G4HW15</accession>
<evidence type="ECO:0000256" key="8">
    <source>
        <dbReference type="SAM" id="MobiDB-lite"/>
    </source>
</evidence>
<protein>
    <submittedName>
        <fullName evidence="9">Uncharacterized protein</fullName>
    </submittedName>
</protein>
<dbReference type="SUPFAM" id="SSF143081">
    <property type="entry name" value="BB1717-like"/>
    <property type="match status" value="1"/>
</dbReference>
<feature type="compositionally biased region" description="Basic and acidic residues" evidence="8">
    <location>
        <begin position="223"/>
        <end position="253"/>
    </location>
</feature>